<dbReference type="Proteomes" id="UP000694501">
    <property type="component" value="Unassembled WGS sequence"/>
</dbReference>
<feature type="active site" description="Tele-AMP-histidine intermediate" evidence="1">
    <location>
        <position position="96"/>
    </location>
</feature>
<gene>
    <name evidence="5" type="ORF">JGS22_024465</name>
</gene>
<evidence type="ECO:0000256" key="3">
    <source>
        <dbReference type="PROSITE-ProRule" id="PRU00464"/>
    </source>
</evidence>
<protein>
    <submittedName>
        <fullName evidence="5">HIT family protein</fullName>
    </submittedName>
</protein>
<evidence type="ECO:0000259" key="4">
    <source>
        <dbReference type="PROSITE" id="PS51084"/>
    </source>
</evidence>
<organism evidence="5 6">
    <name type="scientific">Streptomyces tardus</name>
    <dbReference type="NCBI Taxonomy" id="2780544"/>
    <lineage>
        <taxon>Bacteria</taxon>
        <taxon>Bacillati</taxon>
        <taxon>Actinomycetota</taxon>
        <taxon>Actinomycetes</taxon>
        <taxon>Kitasatosporales</taxon>
        <taxon>Streptomycetaceae</taxon>
        <taxon>Streptomyces</taxon>
    </lineage>
</organism>
<sequence length="143" mass="15891">MRCVFCAIIAGEGPAHWVLREDETVAFLDSRPLFPGHVLVVPVRHVPTLTDLAPQEIGPYYSTVRRVTEAVERATPAQGSFVASNNRVSQSVPHLHTHVVPRNRGDGLRGFFWPRRGYRDRSEAGETAARLRTALEETAPGRP</sequence>
<dbReference type="GO" id="GO:0003824">
    <property type="term" value="F:catalytic activity"/>
    <property type="evidence" value="ECO:0007669"/>
    <property type="project" value="InterPro"/>
</dbReference>
<dbReference type="AlphaFoldDB" id="A0A949NBB3"/>
<dbReference type="InterPro" id="IPR011146">
    <property type="entry name" value="HIT-like"/>
</dbReference>
<evidence type="ECO:0000313" key="5">
    <source>
        <dbReference type="EMBL" id="MBU7600693.1"/>
    </source>
</evidence>
<dbReference type="SUPFAM" id="SSF54197">
    <property type="entry name" value="HIT-like"/>
    <property type="match status" value="1"/>
</dbReference>
<dbReference type="PANTHER" id="PTHR46648:SF1">
    <property type="entry name" value="ADENOSINE 5'-MONOPHOSPHORAMIDASE HNT1"/>
    <property type="match status" value="1"/>
</dbReference>
<dbReference type="PROSITE" id="PS51084">
    <property type="entry name" value="HIT_2"/>
    <property type="match status" value="1"/>
</dbReference>
<dbReference type="InterPro" id="IPR001310">
    <property type="entry name" value="Histidine_triad_HIT"/>
</dbReference>
<comment type="caution">
    <text evidence="5">The sequence shown here is derived from an EMBL/GenBank/DDBJ whole genome shotgun (WGS) entry which is preliminary data.</text>
</comment>
<dbReference type="GO" id="GO:0009117">
    <property type="term" value="P:nucleotide metabolic process"/>
    <property type="evidence" value="ECO:0007669"/>
    <property type="project" value="TreeGrafter"/>
</dbReference>
<dbReference type="Gene3D" id="3.30.428.10">
    <property type="entry name" value="HIT-like"/>
    <property type="match status" value="1"/>
</dbReference>
<accession>A0A949NBB3</accession>
<keyword evidence="6" id="KW-1185">Reference proteome</keyword>
<dbReference type="Pfam" id="PF01230">
    <property type="entry name" value="HIT"/>
    <property type="match status" value="1"/>
</dbReference>
<dbReference type="PRINTS" id="PR00332">
    <property type="entry name" value="HISTRIAD"/>
</dbReference>
<evidence type="ECO:0000313" key="6">
    <source>
        <dbReference type="Proteomes" id="UP000694501"/>
    </source>
</evidence>
<dbReference type="RefSeq" id="WP_211041970.1">
    <property type="nucleotide sequence ID" value="NZ_JAELVF020000004.1"/>
</dbReference>
<evidence type="ECO:0000256" key="1">
    <source>
        <dbReference type="PIRSR" id="PIRSR601310-1"/>
    </source>
</evidence>
<proteinExistence type="predicted"/>
<name>A0A949NBB3_9ACTN</name>
<dbReference type="InterPro" id="IPR036265">
    <property type="entry name" value="HIT-like_sf"/>
</dbReference>
<dbReference type="EMBL" id="JAELVF020000004">
    <property type="protein sequence ID" value="MBU7600693.1"/>
    <property type="molecule type" value="Genomic_DNA"/>
</dbReference>
<reference evidence="5" key="1">
    <citation type="submission" date="2021-06" db="EMBL/GenBank/DDBJ databases">
        <title>Sequencing of actinobacteria type strains.</title>
        <authorList>
            <person name="Nguyen G.-S."/>
            <person name="Wentzel A."/>
        </authorList>
    </citation>
    <scope>NUCLEOTIDE SEQUENCE</scope>
    <source>
        <strain evidence="5">P38-E01</strain>
    </source>
</reference>
<evidence type="ECO:0000256" key="2">
    <source>
        <dbReference type="PIRSR" id="PIRSR601310-3"/>
    </source>
</evidence>
<dbReference type="PANTHER" id="PTHR46648">
    <property type="entry name" value="HIT FAMILY PROTEIN 1"/>
    <property type="match status" value="1"/>
</dbReference>
<feature type="domain" description="HIT" evidence="4">
    <location>
        <begin position="4"/>
        <end position="109"/>
    </location>
</feature>
<feature type="short sequence motif" description="Histidine triad motif" evidence="2 3">
    <location>
        <begin position="94"/>
        <end position="98"/>
    </location>
</feature>